<evidence type="ECO:0000256" key="3">
    <source>
        <dbReference type="ARBA" id="ARBA00022737"/>
    </source>
</evidence>
<name>A0A174RYH6_9BACE</name>
<dbReference type="InterPro" id="IPR051476">
    <property type="entry name" value="Bac_ResReg_Asp_Phosphatase"/>
</dbReference>
<evidence type="ECO:0000256" key="4">
    <source>
        <dbReference type="ARBA" id="ARBA00022803"/>
    </source>
</evidence>
<keyword evidence="2" id="KW-0963">Cytoplasm</keyword>
<sequence length="555" mass="64436">MYLPCICPFQIFGFFSAAAYLCLILFQTPTTMRIIFIIYYLLITLLFVSCQESSSVEVEREKIASLLQKGDSCRQVGNEENSIAFYYRSLELAKQTGEQSLEAAASDRLGIVYLYRELYYDALDLFRQSASIYALTGENIRLALALRNIGRTNLVLHHSDSIACYYEQAIEVASRLEDKKLLHTISKELEAIYSKAGFYDYSPRLMLKCLDSVSDDDFSNLLAGEYYIGMNNAEEARIWLKKAVQTSDMYICSSAYQLLYEIEKRTNHPDTAVKYAEYYIQCKDSLDKQISVSSTIRALGQNYEKERLKWENQQLQNEQLRKRMYYLIILSISCCLLVVGLVLYYREKWKKEKVLAGVMKRLRDNERQIENYTAVIEKNRRIISDLKGTQQKNALLLHEEKNKSINYENLQHENLLLMKQLHILHSDREGLLQQLQMGTNSSISSQRITAFTQLWLLKSEPYYGIIETQEEWNRLFELIDLFYGNISARLNGCELLREHDRRICYLLHAGLDNSALGILFNIDNTSVTKSKQRIKKKLGLGPNDVLETFLNENKK</sequence>
<protein>
    <submittedName>
        <fullName evidence="6">Sigma-70 region 4 type 2</fullName>
    </submittedName>
</protein>
<dbReference type="AlphaFoldDB" id="A0A174RYH6"/>
<dbReference type="SUPFAM" id="SSF48452">
    <property type="entry name" value="TPR-like"/>
    <property type="match status" value="1"/>
</dbReference>
<dbReference type="GO" id="GO:0005737">
    <property type="term" value="C:cytoplasm"/>
    <property type="evidence" value="ECO:0007669"/>
    <property type="project" value="UniProtKB-SubCell"/>
</dbReference>
<proteinExistence type="inferred from homology"/>
<keyword evidence="4" id="KW-0802">TPR repeat</keyword>
<comment type="subcellular location">
    <subcellularLocation>
        <location evidence="1">Cytoplasm</location>
    </subcellularLocation>
</comment>
<dbReference type="PANTHER" id="PTHR46630:SF1">
    <property type="entry name" value="TETRATRICOPEPTIDE REPEAT PROTEIN 29"/>
    <property type="match status" value="1"/>
</dbReference>
<accession>A0A174RYH6</accession>
<evidence type="ECO:0000256" key="5">
    <source>
        <dbReference type="ARBA" id="ARBA00038253"/>
    </source>
</evidence>
<dbReference type="Gene3D" id="1.25.40.10">
    <property type="entry name" value="Tetratricopeptide repeat domain"/>
    <property type="match status" value="1"/>
</dbReference>
<evidence type="ECO:0000256" key="2">
    <source>
        <dbReference type="ARBA" id="ARBA00022490"/>
    </source>
</evidence>
<evidence type="ECO:0000313" key="7">
    <source>
        <dbReference type="Proteomes" id="UP000095725"/>
    </source>
</evidence>
<dbReference type="Proteomes" id="UP000095725">
    <property type="component" value="Unassembled WGS sequence"/>
</dbReference>
<evidence type="ECO:0000313" key="6">
    <source>
        <dbReference type="EMBL" id="CUP87249.1"/>
    </source>
</evidence>
<evidence type="ECO:0000256" key="1">
    <source>
        <dbReference type="ARBA" id="ARBA00004496"/>
    </source>
</evidence>
<comment type="similarity">
    <text evidence="5">Belongs to the Rap family.</text>
</comment>
<reference evidence="6 7" key="1">
    <citation type="submission" date="2015-09" db="EMBL/GenBank/DDBJ databases">
        <authorList>
            <consortium name="Pathogen Informatics"/>
        </authorList>
    </citation>
    <scope>NUCLEOTIDE SEQUENCE [LARGE SCALE GENOMIC DNA]</scope>
    <source>
        <strain evidence="6 7">2789STDY5834946</strain>
    </source>
</reference>
<dbReference type="PANTHER" id="PTHR46630">
    <property type="entry name" value="TETRATRICOPEPTIDE REPEAT PROTEIN 29"/>
    <property type="match status" value="1"/>
</dbReference>
<gene>
    <name evidence="6" type="ORF">ERS852558_01220</name>
</gene>
<dbReference type="InterPro" id="IPR011990">
    <property type="entry name" value="TPR-like_helical_dom_sf"/>
</dbReference>
<organism evidence="6 7">
    <name type="scientific">Bacteroides caccae</name>
    <dbReference type="NCBI Taxonomy" id="47678"/>
    <lineage>
        <taxon>Bacteria</taxon>
        <taxon>Pseudomonadati</taxon>
        <taxon>Bacteroidota</taxon>
        <taxon>Bacteroidia</taxon>
        <taxon>Bacteroidales</taxon>
        <taxon>Bacteroidaceae</taxon>
        <taxon>Bacteroides</taxon>
    </lineage>
</organism>
<keyword evidence="3" id="KW-0677">Repeat</keyword>
<dbReference type="EMBL" id="CZBL01000003">
    <property type="protein sequence ID" value="CUP87249.1"/>
    <property type="molecule type" value="Genomic_DNA"/>
</dbReference>
<dbReference type="Pfam" id="PF13424">
    <property type="entry name" value="TPR_12"/>
    <property type="match status" value="1"/>
</dbReference>